<accession>A0AAD5GYY7</accession>
<dbReference type="Proteomes" id="UP001206925">
    <property type="component" value="Unassembled WGS sequence"/>
</dbReference>
<evidence type="ECO:0000313" key="10">
    <source>
        <dbReference type="EMBL" id="KAI7756673.1"/>
    </source>
</evidence>
<feature type="domain" description="Wall-associated receptor kinase galacturonan-binding" evidence="9">
    <location>
        <begin position="23"/>
        <end position="80"/>
    </location>
</feature>
<dbReference type="Pfam" id="PF13947">
    <property type="entry name" value="GUB_WAK_bind"/>
    <property type="match status" value="2"/>
</dbReference>
<evidence type="ECO:0000256" key="5">
    <source>
        <dbReference type="ARBA" id="ARBA00023157"/>
    </source>
</evidence>
<comment type="caution">
    <text evidence="10">The sequence shown here is derived from an EMBL/GenBank/DDBJ whole genome shotgun (WGS) entry which is preliminary data.</text>
</comment>
<evidence type="ECO:0000256" key="2">
    <source>
        <dbReference type="ARBA" id="ARBA00022527"/>
    </source>
</evidence>
<feature type="domain" description="Wall-associated receptor kinase galacturonan-binding" evidence="9">
    <location>
        <begin position="283"/>
        <end position="340"/>
    </location>
</feature>
<proteinExistence type="predicted"/>
<feature type="chain" id="PRO_5042292694" evidence="7">
    <location>
        <begin position="17"/>
        <end position="623"/>
    </location>
</feature>
<dbReference type="Pfam" id="PF08488">
    <property type="entry name" value="WAK"/>
    <property type="match status" value="1"/>
</dbReference>
<gene>
    <name evidence="10" type="ORF">M8C21_017550</name>
</gene>
<dbReference type="InterPro" id="IPR013695">
    <property type="entry name" value="WAK"/>
</dbReference>
<comment type="subcellular location">
    <subcellularLocation>
        <location evidence="1">Membrane</location>
        <topology evidence="1">Single-pass type I membrane protein</topology>
    </subcellularLocation>
</comment>
<sequence length="623" mass="69391">MKLFLFIFLSLTPAIAKYVKTGCNKTCGNVRIPYPFGIGVGCSANQWYNVDCKSLRPYLSKLNNLEVLGVSLEYQTVTVSMQKISYCQNPISNNHTKTVDLDRSPFLFSKSHNKFVFEGCGAAAMMDNGSVVTGCSTACLNNTFGDINNCFGNRCCQTVIPHYFKSYNINIYLTGLEDGSCGSAFLVEDETLYEQERFSDSFTFKNSSFVPVSLLWTLSDSDHVACCYDESPEKLKVNVSNGNSLDTLKCFSYSDLSLESNPYLRDGCVDPDETKEKYAKTGCREMCGNVRIPFPFGIGASCSINQWYTINCVNSTPYLPGLNHIQVLGVDLENQTVTVSTPRITDCKNPTPNSSEIMGINLGRSPFLFSKLHNKFVFEGCGIAAMMDNGNVLTGCATACHGVVLSNSNNCFGIGCCETSIPYYLKSYTISLTGLKEESGDCGSAFLMDETLYDPYTFRNSSFIPVSLRWTLAYSDQVTCCYYGTLIISKLIMFNGTTLDTWNCSYIHRYPPHITGNPYLIDGCFYNYSTGEEEPTEVCKKCRESGGYCRSYQIYDVDGLLFRQNFACYHDGDGQRTSLGVILGNVFYMRFCCTTCKFKILLPILTTAGIPATFRHIYENTFD</sequence>
<dbReference type="AlphaFoldDB" id="A0AAD5GYY7"/>
<evidence type="ECO:0000256" key="1">
    <source>
        <dbReference type="ARBA" id="ARBA00004479"/>
    </source>
</evidence>
<dbReference type="InterPro" id="IPR025287">
    <property type="entry name" value="WAK_GUB"/>
</dbReference>
<evidence type="ECO:0000259" key="8">
    <source>
        <dbReference type="Pfam" id="PF08488"/>
    </source>
</evidence>
<dbReference type="GO" id="GO:0004674">
    <property type="term" value="F:protein serine/threonine kinase activity"/>
    <property type="evidence" value="ECO:0007669"/>
    <property type="project" value="UniProtKB-KW"/>
</dbReference>
<keyword evidence="2" id="KW-0723">Serine/threonine-protein kinase</keyword>
<evidence type="ECO:0000313" key="11">
    <source>
        <dbReference type="Proteomes" id="UP001206925"/>
    </source>
</evidence>
<reference evidence="10" key="1">
    <citation type="submission" date="2022-06" db="EMBL/GenBank/DDBJ databases">
        <title>Uncovering the hologenomic basis of an extraordinary plant invasion.</title>
        <authorList>
            <person name="Bieker V.C."/>
            <person name="Martin M.D."/>
            <person name="Gilbert T."/>
            <person name="Hodgins K."/>
            <person name="Battlay P."/>
            <person name="Petersen B."/>
            <person name="Wilson J."/>
        </authorList>
    </citation>
    <scope>NUCLEOTIDE SEQUENCE</scope>
    <source>
        <strain evidence="10">AA19_3_7</strain>
        <tissue evidence="10">Leaf</tissue>
    </source>
</reference>
<feature type="signal peptide" evidence="7">
    <location>
        <begin position="1"/>
        <end position="16"/>
    </location>
</feature>
<evidence type="ECO:0000256" key="3">
    <source>
        <dbReference type="ARBA" id="ARBA00022679"/>
    </source>
</evidence>
<keyword evidence="11" id="KW-1185">Reference proteome</keyword>
<dbReference type="EMBL" id="JAMZMK010000310">
    <property type="protein sequence ID" value="KAI7756673.1"/>
    <property type="molecule type" value="Genomic_DNA"/>
</dbReference>
<evidence type="ECO:0000256" key="7">
    <source>
        <dbReference type="SAM" id="SignalP"/>
    </source>
</evidence>
<feature type="domain" description="Wall-associated receptor kinase" evidence="8">
    <location>
        <begin position="149"/>
        <end position="223"/>
    </location>
</feature>
<keyword evidence="4 7" id="KW-0732">Signal</keyword>
<dbReference type="PANTHER" id="PTHR33491">
    <property type="entry name" value="OSJNBA0016N04.9 PROTEIN"/>
    <property type="match status" value="1"/>
</dbReference>
<dbReference type="GO" id="GO:0016020">
    <property type="term" value="C:membrane"/>
    <property type="evidence" value="ECO:0007669"/>
    <property type="project" value="UniProtKB-SubCell"/>
</dbReference>
<keyword evidence="3" id="KW-0808">Transferase</keyword>
<evidence type="ECO:0000256" key="6">
    <source>
        <dbReference type="ARBA" id="ARBA00023180"/>
    </source>
</evidence>
<protein>
    <submittedName>
        <fullName evidence="10">Uncharacterized protein</fullName>
    </submittedName>
</protein>
<keyword evidence="2" id="KW-0418">Kinase</keyword>
<name>A0AAD5GYY7_AMBAR</name>
<keyword evidence="6" id="KW-0325">Glycoprotein</keyword>
<evidence type="ECO:0000256" key="4">
    <source>
        <dbReference type="ARBA" id="ARBA00022729"/>
    </source>
</evidence>
<dbReference type="GO" id="GO:0030247">
    <property type="term" value="F:polysaccharide binding"/>
    <property type="evidence" value="ECO:0007669"/>
    <property type="project" value="InterPro"/>
</dbReference>
<organism evidence="10 11">
    <name type="scientific">Ambrosia artemisiifolia</name>
    <name type="common">Common ragweed</name>
    <dbReference type="NCBI Taxonomy" id="4212"/>
    <lineage>
        <taxon>Eukaryota</taxon>
        <taxon>Viridiplantae</taxon>
        <taxon>Streptophyta</taxon>
        <taxon>Embryophyta</taxon>
        <taxon>Tracheophyta</taxon>
        <taxon>Spermatophyta</taxon>
        <taxon>Magnoliopsida</taxon>
        <taxon>eudicotyledons</taxon>
        <taxon>Gunneridae</taxon>
        <taxon>Pentapetalae</taxon>
        <taxon>asterids</taxon>
        <taxon>campanulids</taxon>
        <taxon>Asterales</taxon>
        <taxon>Asteraceae</taxon>
        <taxon>Asteroideae</taxon>
        <taxon>Heliantheae alliance</taxon>
        <taxon>Heliantheae</taxon>
        <taxon>Ambrosia</taxon>
    </lineage>
</organism>
<keyword evidence="5" id="KW-1015">Disulfide bond</keyword>
<evidence type="ECO:0000259" key="9">
    <source>
        <dbReference type="Pfam" id="PF13947"/>
    </source>
</evidence>